<protein>
    <submittedName>
        <fullName evidence="2">Uncharacterized protein</fullName>
    </submittedName>
</protein>
<dbReference type="EMBL" id="JAWDJX010000001">
    <property type="protein sequence ID" value="KAK3058480.1"/>
    <property type="molecule type" value="Genomic_DNA"/>
</dbReference>
<gene>
    <name evidence="2" type="ORF">LTR09_000044</name>
</gene>
<organism evidence="2 3">
    <name type="scientific">Extremus antarcticus</name>
    <dbReference type="NCBI Taxonomy" id="702011"/>
    <lineage>
        <taxon>Eukaryota</taxon>
        <taxon>Fungi</taxon>
        <taxon>Dikarya</taxon>
        <taxon>Ascomycota</taxon>
        <taxon>Pezizomycotina</taxon>
        <taxon>Dothideomycetes</taxon>
        <taxon>Dothideomycetidae</taxon>
        <taxon>Mycosphaerellales</taxon>
        <taxon>Extremaceae</taxon>
        <taxon>Extremus</taxon>
    </lineage>
</organism>
<accession>A0AAJ0GIW2</accession>
<dbReference type="Proteomes" id="UP001271007">
    <property type="component" value="Unassembled WGS sequence"/>
</dbReference>
<feature type="compositionally biased region" description="Basic residues" evidence="1">
    <location>
        <begin position="453"/>
        <end position="463"/>
    </location>
</feature>
<feature type="compositionally biased region" description="Polar residues" evidence="1">
    <location>
        <begin position="117"/>
        <end position="128"/>
    </location>
</feature>
<keyword evidence="3" id="KW-1185">Reference proteome</keyword>
<dbReference type="AlphaFoldDB" id="A0AAJ0GIW2"/>
<feature type="compositionally biased region" description="Low complexity" evidence="1">
    <location>
        <begin position="67"/>
        <end position="78"/>
    </location>
</feature>
<feature type="region of interest" description="Disordered" evidence="1">
    <location>
        <begin position="1"/>
        <end position="142"/>
    </location>
</feature>
<evidence type="ECO:0000313" key="2">
    <source>
        <dbReference type="EMBL" id="KAK3058480.1"/>
    </source>
</evidence>
<feature type="compositionally biased region" description="Basic and acidic residues" evidence="1">
    <location>
        <begin position="464"/>
        <end position="482"/>
    </location>
</feature>
<sequence>MTSPIYRSRRHRRAQLVEQGRPSRFEEDFPPFDQGSSGRWRRLQRGEEEDVVEGAIRSLSAIRIGDRGVTVTQGVTTRSRGRGNGDRTDKGEEEEEERGRPTQRGNEGGRERDSSADFGSTLSGGESTSDGERGDGTAPAPARRTIRDLLASGPRLIPAEAPYVTYTRSQVFGRSSITGLPLAPYIPSTRTQVFGRNNATGLPVGPKGEVVEGESGSERLERMDKYENWNHLCRFVVAGTDLPNSKQQLTLRWVRYLNECRRFRRLGQGFQPDDLLDEPHVTPEDFVYQAYLTKNTERRTHILRELGQEDACFLAQRRIALNTESRRKWAIDICGGHLRSPPRILQGHYSVEYLVYEENKVPEREKDNVTWQFSEFDRRWPTDKQRAYSWFTELKVDNALGEELRKHLWEIGDNYDLLRQRSRSSSSIPIPIPGPTPWRTPEPKTEPAPPRARSPRLGRPTRRQRQEQLESRREKRRARELAQEQALDILRHELPDPGLDGDGAGLL</sequence>
<feature type="region of interest" description="Disordered" evidence="1">
    <location>
        <begin position="422"/>
        <end position="507"/>
    </location>
</feature>
<evidence type="ECO:0000313" key="3">
    <source>
        <dbReference type="Proteomes" id="UP001271007"/>
    </source>
</evidence>
<comment type="caution">
    <text evidence="2">The sequence shown here is derived from an EMBL/GenBank/DDBJ whole genome shotgun (WGS) entry which is preliminary data.</text>
</comment>
<proteinExistence type="predicted"/>
<evidence type="ECO:0000256" key="1">
    <source>
        <dbReference type="SAM" id="MobiDB-lite"/>
    </source>
</evidence>
<feature type="region of interest" description="Disordered" evidence="1">
    <location>
        <begin position="197"/>
        <end position="216"/>
    </location>
</feature>
<reference evidence="2" key="1">
    <citation type="submission" date="2023-04" db="EMBL/GenBank/DDBJ databases">
        <title>Black Yeasts Isolated from many extreme environments.</title>
        <authorList>
            <person name="Coleine C."/>
            <person name="Stajich J.E."/>
            <person name="Selbmann L."/>
        </authorList>
    </citation>
    <scope>NUCLEOTIDE SEQUENCE</scope>
    <source>
        <strain evidence="2">CCFEE 5312</strain>
    </source>
</reference>
<name>A0AAJ0GIW2_9PEZI</name>
<feature type="compositionally biased region" description="Pro residues" evidence="1">
    <location>
        <begin position="430"/>
        <end position="452"/>
    </location>
</feature>